<evidence type="ECO:0000313" key="4">
    <source>
        <dbReference type="RefSeq" id="XP_033536414.1"/>
    </source>
</evidence>
<feature type="compositionally biased region" description="Polar residues" evidence="1">
    <location>
        <begin position="477"/>
        <end position="488"/>
    </location>
</feature>
<name>A0A6G1G9S8_9PEZI</name>
<organism evidence="2">
    <name type="scientific">Eremomyces bilateralis CBS 781.70</name>
    <dbReference type="NCBI Taxonomy" id="1392243"/>
    <lineage>
        <taxon>Eukaryota</taxon>
        <taxon>Fungi</taxon>
        <taxon>Dikarya</taxon>
        <taxon>Ascomycota</taxon>
        <taxon>Pezizomycotina</taxon>
        <taxon>Dothideomycetes</taxon>
        <taxon>Dothideomycetes incertae sedis</taxon>
        <taxon>Eremomycetales</taxon>
        <taxon>Eremomycetaceae</taxon>
        <taxon>Eremomyces</taxon>
    </lineage>
</organism>
<gene>
    <name evidence="2 4" type="ORF">P152DRAFT_512140</name>
</gene>
<dbReference type="RefSeq" id="XP_033536414.1">
    <property type="nucleotide sequence ID" value="XM_033682738.1"/>
</dbReference>
<feature type="compositionally biased region" description="Polar residues" evidence="1">
    <location>
        <begin position="404"/>
        <end position="423"/>
    </location>
</feature>
<evidence type="ECO:0000313" key="2">
    <source>
        <dbReference type="EMBL" id="KAF1814783.1"/>
    </source>
</evidence>
<feature type="compositionally biased region" description="Low complexity" evidence="1">
    <location>
        <begin position="337"/>
        <end position="347"/>
    </location>
</feature>
<sequence length="509" mass="55518">MSPSQSVPALIRSVDTGHGVCEHQINTGPRSRGNRHSEGSQSSVRKLTRRSNSFPINDPPRSPWSSDLDSDTPYLHNLQQRHSVHRQRSSADNDHEPFEFGHFYPIIAKRPCRASRESVSHTACCVPEEARHVRWSSGRMSLPPLESWATRNGPFAVTPTVRKCSTIDTIRATPAEPVTTHTHARSVAVSQRLPDRLPASDEGSHHVTFQMFRSGTSVYEVMWKENVSEGTDGSGHWSPGISRGTRSPTKSGPPRIGKASTNQRNSLSLVDSKLAEWSWSGDASGSLRLRDHSSEGYPGGGRRYQGSGSVSYDVTPILTVPPNSERHSQRSSKRATSTESPQTSESSVTDHKLKGYRHGSTVPASDLRSTLSTNTGRPPYEQHFTGHKDSISLLRAQARRSSTQLSYPSISSTLINDPNSPRSGSKLVGSRPPTQGLRRSSADQSLRQLLRGLRRAGSKSEPPMLAPILGAKPAPITISSVPRSTGVSNRPVGSDGSPRKGVHFRESVL</sequence>
<feature type="compositionally biased region" description="Polar residues" evidence="1">
    <location>
        <begin position="367"/>
        <end position="376"/>
    </location>
</feature>
<accession>A0A6G1G9S8</accession>
<feature type="compositionally biased region" description="Polar residues" evidence="1">
    <location>
        <begin position="39"/>
        <end position="55"/>
    </location>
</feature>
<dbReference type="AlphaFoldDB" id="A0A6G1G9S8"/>
<dbReference type="GeneID" id="54423308"/>
<feature type="region of interest" description="Disordered" evidence="1">
    <location>
        <begin position="474"/>
        <end position="509"/>
    </location>
</feature>
<feature type="region of interest" description="Disordered" evidence="1">
    <location>
        <begin position="1"/>
        <end position="73"/>
    </location>
</feature>
<protein>
    <submittedName>
        <fullName evidence="2 4">Uncharacterized protein</fullName>
    </submittedName>
</protein>
<feature type="region of interest" description="Disordered" evidence="1">
    <location>
        <begin position="404"/>
        <end position="443"/>
    </location>
</feature>
<dbReference type="EMBL" id="ML975152">
    <property type="protein sequence ID" value="KAF1814783.1"/>
    <property type="molecule type" value="Genomic_DNA"/>
</dbReference>
<evidence type="ECO:0000313" key="3">
    <source>
        <dbReference type="Proteomes" id="UP000504638"/>
    </source>
</evidence>
<reference evidence="2 4" key="1">
    <citation type="submission" date="2020-01" db="EMBL/GenBank/DDBJ databases">
        <authorList>
            <consortium name="DOE Joint Genome Institute"/>
            <person name="Haridas S."/>
            <person name="Albert R."/>
            <person name="Binder M."/>
            <person name="Bloem J."/>
            <person name="Labutti K."/>
            <person name="Salamov A."/>
            <person name="Andreopoulos B."/>
            <person name="Baker S.E."/>
            <person name="Barry K."/>
            <person name="Bills G."/>
            <person name="Bluhm B.H."/>
            <person name="Cannon C."/>
            <person name="Castanera R."/>
            <person name="Culley D.E."/>
            <person name="Daum C."/>
            <person name="Ezra D."/>
            <person name="Gonzalez J.B."/>
            <person name="Henrissat B."/>
            <person name="Kuo A."/>
            <person name="Liang C."/>
            <person name="Lipzen A."/>
            <person name="Lutzoni F."/>
            <person name="Magnuson J."/>
            <person name="Mondo S."/>
            <person name="Nolan M."/>
            <person name="Ohm R."/>
            <person name="Pangilinan J."/>
            <person name="Park H.-J."/>
            <person name="Ramirez L."/>
            <person name="Alfaro M."/>
            <person name="Sun H."/>
            <person name="Tritt A."/>
            <person name="Yoshinaga Y."/>
            <person name="Zwiers L.-H."/>
            <person name="Turgeon B.G."/>
            <person name="Goodwin S.B."/>
            <person name="Spatafora J.W."/>
            <person name="Crous P.W."/>
            <person name="Grigoriev I.V."/>
        </authorList>
    </citation>
    <scope>NUCLEOTIDE SEQUENCE</scope>
    <source>
        <strain evidence="2 4">CBS 781.70</strain>
    </source>
</reference>
<reference evidence="4" key="2">
    <citation type="submission" date="2020-04" db="EMBL/GenBank/DDBJ databases">
        <authorList>
            <consortium name="NCBI Genome Project"/>
        </authorList>
    </citation>
    <scope>NUCLEOTIDE SEQUENCE</scope>
    <source>
        <strain evidence="4">CBS 781.70</strain>
    </source>
</reference>
<proteinExistence type="predicted"/>
<feature type="region of interest" description="Disordered" evidence="1">
    <location>
        <begin position="229"/>
        <end position="267"/>
    </location>
</feature>
<reference evidence="4" key="3">
    <citation type="submission" date="2025-04" db="UniProtKB">
        <authorList>
            <consortium name="RefSeq"/>
        </authorList>
    </citation>
    <scope>IDENTIFICATION</scope>
    <source>
        <strain evidence="4">CBS 781.70</strain>
    </source>
</reference>
<keyword evidence="3" id="KW-1185">Reference proteome</keyword>
<feature type="region of interest" description="Disordered" evidence="1">
    <location>
        <begin position="284"/>
        <end position="387"/>
    </location>
</feature>
<dbReference type="Proteomes" id="UP000504638">
    <property type="component" value="Unplaced"/>
</dbReference>
<evidence type="ECO:0000256" key="1">
    <source>
        <dbReference type="SAM" id="MobiDB-lite"/>
    </source>
</evidence>